<evidence type="ECO:0000313" key="2">
    <source>
        <dbReference type="EMBL" id="EAR99092.2"/>
    </source>
</evidence>
<feature type="region of interest" description="Disordered" evidence="1">
    <location>
        <begin position="341"/>
        <end position="363"/>
    </location>
</feature>
<accession>Q23RF6</accession>
<dbReference type="AlphaFoldDB" id="Q23RF6"/>
<protein>
    <submittedName>
        <fullName evidence="2">Uncharacterized protein</fullName>
    </submittedName>
</protein>
<sequence length="458" mass="53559">MSYIEVINEETFKFIQKSTELILQFRDFDKHTYQNQYGQGAVAQEQNYQKYMNPSNNNNNSNNNNLYDEQFQLINQTFFGFIRKHAQNFQNWTTPEQKELTIEIFGQNKLQIASQQVSNTQNQIFQQNPNSQGAMFQGAGQQSESHKLEEWKFLFRHLNNEEESSNSIQRVMNPQQFLMNLSILTRSLLILLTNTPVFKCRQFLKTSRRVHFTKGTVNEFDLNFQKVPLKLEVFSKRIYLLHHVFEIQVKYLVEQDDLGKMSQESAHFTTNNLKQGNLQLVNQFSQFSIYSHVDSSDQSFVVAQASEVNKPQTQVKKVENQKEQLKQSNVTNQSIFDIDFSSESNFSPRNSYSPPYFPQARQQAPPKKYSEDLTLLAQNKSDVNLIQTNYRDKSNTINQEVIQESEEISQVPRRNTECQGKKDQLQEQLDFLLDKLIQVGDPFQGKKQFQDVLQSLQV</sequence>
<organism evidence="2 3">
    <name type="scientific">Tetrahymena thermophila (strain SB210)</name>
    <dbReference type="NCBI Taxonomy" id="312017"/>
    <lineage>
        <taxon>Eukaryota</taxon>
        <taxon>Sar</taxon>
        <taxon>Alveolata</taxon>
        <taxon>Ciliophora</taxon>
        <taxon>Intramacronucleata</taxon>
        <taxon>Oligohymenophorea</taxon>
        <taxon>Hymenostomatida</taxon>
        <taxon>Tetrahymenina</taxon>
        <taxon>Tetrahymenidae</taxon>
        <taxon>Tetrahymena</taxon>
    </lineage>
</organism>
<feature type="compositionally biased region" description="Polar residues" evidence="1">
    <location>
        <begin position="341"/>
        <end position="353"/>
    </location>
</feature>
<dbReference type="EMBL" id="GG662644">
    <property type="protein sequence ID" value="EAR99092.2"/>
    <property type="molecule type" value="Genomic_DNA"/>
</dbReference>
<keyword evidence="3" id="KW-1185">Reference proteome</keyword>
<reference evidence="3" key="1">
    <citation type="journal article" date="2006" name="PLoS Biol.">
        <title>Macronuclear genome sequence of the ciliate Tetrahymena thermophila, a model eukaryote.</title>
        <authorList>
            <person name="Eisen J.A."/>
            <person name="Coyne R.S."/>
            <person name="Wu M."/>
            <person name="Wu D."/>
            <person name="Thiagarajan M."/>
            <person name="Wortman J.R."/>
            <person name="Badger J.H."/>
            <person name="Ren Q."/>
            <person name="Amedeo P."/>
            <person name="Jones K.M."/>
            <person name="Tallon L.J."/>
            <person name="Delcher A.L."/>
            <person name="Salzberg S.L."/>
            <person name="Silva J.C."/>
            <person name="Haas B.J."/>
            <person name="Majoros W.H."/>
            <person name="Farzad M."/>
            <person name="Carlton J.M."/>
            <person name="Smith R.K. Jr."/>
            <person name="Garg J."/>
            <person name="Pearlman R.E."/>
            <person name="Karrer K.M."/>
            <person name="Sun L."/>
            <person name="Manning G."/>
            <person name="Elde N.C."/>
            <person name="Turkewitz A.P."/>
            <person name="Asai D.J."/>
            <person name="Wilkes D.E."/>
            <person name="Wang Y."/>
            <person name="Cai H."/>
            <person name="Collins K."/>
            <person name="Stewart B.A."/>
            <person name="Lee S.R."/>
            <person name="Wilamowska K."/>
            <person name="Weinberg Z."/>
            <person name="Ruzzo W.L."/>
            <person name="Wloga D."/>
            <person name="Gaertig J."/>
            <person name="Frankel J."/>
            <person name="Tsao C.-C."/>
            <person name="Gorovsky M.A."/>
            <person name="Keeling P.J."/>
            <person name="Waller R.F."/>
            <person name="Patron N.J."/>
            <person name="Cherry J.M."/>
            <person name="Stover N.A."/>
            <person name="Krieger C.J."/>
            <person name="del Toro C."/>
            <person name="Ryder H.F."/>
            <person name="Williamson S.C."/>
            <person name="Barbeau R.A."/>
            <person name="Hamilton E.P."/>
            <person name="Orias E."/>
        </authorList>
    </citation>
    <scope>NUCLEOTIDE SEQUENCE [LARGE SCALE GENOMIC DNA]</scope>
    <source>
        <strain evidence="3">SB210</strain>
    </source>
</reference>
<name>Q23RF6_TETTS</name>
<dbReference type="RefSeq" id="XP_001019337.2">
    <property type="nucleotide sequence ID" value="XM_001019337.2"/>
</dbReference>
<evidence type="ECO:0000256" key="1">
    <source>
        <dbReference type="SAM" id="MobiDB-lite"/>
    </source>
</evidence>
<dbReference type="GeneID" id="7838818"/>
<dbReference type="KEGG" id="tet:TTHERM_00388330"/>
<evidence type="ECO:0000313" key="3">
    <source>
        <dbReference type="Proteomes" id="UP000009168"/>
    </source>
</evidence>
<proteinExistence type="predicted"/>
<dbReference type="Proteomes" id="UP000009168">
    <property type="component" value="Unassembled WGS sequence"/>
</dbReference>
<dbReference type="InParanoid" id="Q23RF6"/>
<dbReference type="HOGENOM" id="CLU_616105_0_0_1"/>
<gene>
    <name evidence="2" type="ORF">TTHERM_00388330</name>
</gene>